<evidence type="ECO:0000256" key="12">
    <source>
        <dbReference type="SAM" id="SignalP"/>
    </source>
</evidence>
<organism evidence="15 16">
    <name type="scientific">Pontibacter locisalis</name>
    <dbReference type="NCBI Taxonomy" id="1719035"/>
    <lineage>
        <taxon>Bacteria</taxon>
        <taxon>Pseudomonadati</taxon>
        <taxon>Bacteroidota</taxon>
        <taxon>Cytophagia</taxon>
        <taxon>Cytophagales</taxon>
        <taxon>Hymenobacteraceae</taxon>
        <taxon>Pontibacter</taxon>
    </lineage>
</organism>
<dbReference type="EMBL" id="JBHULU010000015">
    <property type="protein sequence ID" value="MFD2514548.1"/>
    <property type="molecule type" value="Genomic_DNA"/>
</dbReference>
<accession>A0ABW5INJ1</accession>
<evidence type="ECO:0000256" key="8">
    <source>
        <dbReference type="ARBA" id="ARBA00023170"/>
    </source>
</evidence>
<gene>
    <name evidence="15" type="ORF">ACFSRY_11775</name>
</gene>
<comment type="caution">
    <text evidence="15">The sequence shown here is derived from an EMBL/GenBank/DDBJ whole genome shotgun (WGS) entry which is preliminary data.</text>
</comment>
<dbReference type="Gene3D" id="2.40.170.20">
    <property type="entry name" value="TonB-dependent receptor, beta-barrel domain"/>
    <property type="match status" value="1"/>
</dbReference>
<reference evidence="16" key="1">
    <citation type="journal article" date="2019" name="Int. J. Syst. Evol. Microbiol.">
        <title>The Global Catalogue of Microorganisms (GCM) 10K type strain sequencing project: providing services to taxonomists for standard genome sequencing and annotation.</title>
        <authorList>
            <consortium name="The Broad Institute Genomics Platform"/>
            <consortium name="The Broad Institute Genome Sequencing Center for Infectious Disease"/>
            <person name="Wu L."/>
            <person name="Ma J."/>
        </authorList>
    </citation>
    <scope>NUCLEOTIDE SEQUENCE [LARGE SCALE GENOMIC DNA]</scope>
    <source>
        <strain evidence="16">KCTC 42498</strain>
    </source>
</reference>
<feature type="domain" description="TonB-dependent receptor plug" evidence="14">
    <location>
        <begin position="124"/>
        <end position="231"/>
    </location>
</feature>
<feature type="signal peptide" evidence="12">
    <location>
        <begin position="1"/>
        <end position="20"/>
    </location>
</feature>
<evidence type="ECO:0000256" key="9">
    <source>
        <dbReference type="ARBA" id="ARBA00023237"/>
    </source>
</evidence>
<dbReference type="InterPro" id="IPR037066">
    <property type="entry name" value="Plug_dom_sf"/>
</dbReference>
<keyword evidence="8 15" id="KW-0675">Receptor</keyword>
<evidence type="ECO:0000256" key="1">
    <source>
        <dbReference type="ARBA" id="ARBA00004571"/>
    </source>
</evidence>
<dbReference type="SUPFAM" id="SSF56935">
    <property type="entry name" value="Porins"/>
    <property type="match status" value="1"/>
</dbReference>
<evidence type="ECO:0000256" key="6">
    <source>
        <dbReference type="ARBA" id="ARBA00023077"/>
    </source>
</evidence>
<keyword evidence="3 10" id="KW-1134">Transmembrane beta strand</keyword>
<dbReference type="Gene3D" id="2.170.130.10">
    <property type="entry name" value="TonB-dependent receptor, plug domain"/>
    <property type="match status" value="1"/>
</dbReference>
<dbReference type="InterPro" id="IPR008969">
    <property type="entry name" value="CarboxyPept-like_regulatory"/>
</dbReference>
<dbReference type="InterPro" id="IPR036942">
    <property type="entry name" value="Beta-barrel_TonB_sf"/>
</dbReference>
<evidence type="ECO:0000259" key="14">
    <source>
        <dbReference type="Pfam" id="PF07715"/>
    </source>
</evidence>
<evidence type="ECO:0000256" key="7">
    <source>
        <dbReference type="ARBA" id="ARBA00023136"/>
    </source>
</evidence>
<evidence type="ECO:0000256" key="10">
    <source>
        <dbReference type="PROSITE-ProRule" id="PRU01360"/>
    </source>
</evidence>
<keyword evidence="2 10" id="KW-0813">Transport</keyword>
<dbReference type="InterPro" id="IPR012910">
    <property type="entry name" value="Plug_dom"/>
</dbReference>
<dbReference type="PROSITE" id="PS52016">
    <property type="entry name" value="TONB_DEPENDENT_REC_3"/>
    <property type="match status" value="1"/>
</dbReference>
<protein>
    <submittedName>
        <fullName evidence="15">TonB-dependent receptor</fullName>
    </submittedName>
</protein>
<dbReference type="PANTHER" id="PTHR30069:SF29">
    <property type="entry name" value="HEMOGLOBIN AND HEMOGLOBIN-HAPTOGLOBIN-BINDING PROTEIN 1-RELATED"/>
    <property type="match status" value="1"/>
</dbReference>
<sequence length="856" mass="94163">MKHNLLSLFLLMLCISLAPADLFAQGTVKGKIVDATTKEPLPGATVILKGTNQAVPAAADGTFSLKVDDANAAAILVNYIGYIQKEVSVAGLNGTKNLGAITLSPNVTSINEVLITTNSYAIDRETPVAMSTITSDIIVEKASNQEFPELLKSTPGVYATKQGGGFGDSRINLRGFQSENVAVMINGVPVNDMENGRVYWSNWAGLTDVTKSMQVQRGLGASKVAVPSIGGTINIITKTTDATQGGSLFYGIGNNGYNKVGFSYATGLTEDGWAFAAAGSKTEGNGWAEGLQFEAYNYFFNVSKLINDKHTISLTGFGAPQRHGQRQNAQNIQEYREAPQGRRWNADWGVKNGEVVHVEDNFYHKPQVSLNHYWTINESSFLSTAVYASLGTGGGGGYGTDRSLNLDTIRTGDKFSPYDLDRVVDINRASTDGDARAYLRASRNDHKWYGALSTYQKSLNANFNLLGGLDLRYYKGEHFTELTDLLGADYVLDNSDINNPNRRAQVGDKINYNNDGIVLWEGGFLQGEYTNGTLSAFVSLAASNTSYKRIDYFQYEEGNQETDFVNFFGYQAKGGANYNLTENHNVFANLGYFEKAPFFNAVFQDNKNIINEEAEKEKILSYELGYGYRSATLNGNINLYRTSWKDRSFTEPIFTQSGDVFFANLLGVDALHQGVEVDFTYQPTTKLNIRGMASIGDWTWTNNLDEITVFNEDRTESETFGPIYMKGVKVGDAAQTTAALGMSYKVVEDLKIGLDYNYYTNYYADFEPTTLLTPGTKVWQVPSYSLLDLNAVFNFEVAGLRASVYANVNNVLDTEYISDARNGDDRFDDDVNGDAIGTSVYFGIGRTWTTGLKINF</sequence>
<evidence type="ECO:0000256" key="3">
    <source>
        <dbReference type="ARBA" id="ARBA00022452"/>
    </source>
</evidence>
<dbReference type="SUPFAM" id="SSF49464">
    <property type="entry name" value="Carboxypeptidase regulatory domain-like"/>
    <property type="match status" value="1"/>
</dbReference>
<keyword evidence="5 12" id="KW-0732">Signal</keyword>
<keyword evidence="16" id="KW-1185">Reference proteome</keyword>
<dbReference type="Proteomes" id="UP001597544">
    <property type="component" value="Unassembled WGS sequence"/>
</dbReference>
<proteinExistence type="inferred from homology"/>
<keyword evidence="6 11" id="KW-0798">TonB box</keyword>
<dbReference type="PANTHER" id="PTHR30069">
    <property type="entry name" value="TONB-DEPENDENT OUTER MEMBRANE RECEPTOR"/>
    <property type="match status" value="1"/>
</dbReference>
<dbReference type="RefSeq" id="WP_377507360.1">
    <property type="nucleotide sequence ID" value="NZ_JBHULU010000015.1"/>
</dbReference>
<dbReference type="Gene3D" id="2.60.40.1120">
    <property type="entry name" value="Carboxypeptidase-like, regulatory domain"/>
    <property type="match status" value="1"/>
</dbReference>
<evidence type="ECO:0000256" key="11">
    <source>
        <dbReference type="RuleBase" id="RU003357"/>
    </source>
</evidence>
<name>A0ABW5INJ1_9BACT</name>
<dbReference type="InterPro" id="IPR000531">
    <property type="entry name" value="Beta-barrel_TonB"/>
</dbReference>
<keyword evidence="7 10" id="KW-0472">Membrane</keyword>
<dbReference type="Pfam" id="PF07715">
    <property type="entry name" value="Plug"/>
    <property type="match status" value="1"/>
</dbReference>
<evidence type="ECO:0000259" key="13">
    <source>
        <dbReference type="Pfam" id="PF00593"/>
    </source>
</evidence>
<dbReference type="PROSITE" id="PS01156">
    <property type="entry name" value="TONB_DEPENDENT_REC_2"/>
    <property type="match status" value="1"/>
</dbReference>
<evidence type="ECO:0000256" key="5">
    <source>
        <dbReference type="ARBA" id="ARBA00022729"/>
    </source>
</evidence>
<dbReference type="InterPro" id="IPR010917">
    <property type="entry name" value="TonB_rcpt_CS"/>
</dbReference>
<feature type="chain" id="PRO_5046480136" evidence="12">
    <location>
        <begin position="21"/>
        <end position="856"/>
    </location>
</feature>
<keyword evidence="4 10" id="KW-0812">Transmembrane</keyword>
<dbReference type="Pfam" id="PF13715">
    <property type="entry name" value="CarbopepD_reg_2"/>
    <property type="match status" value="1"/>
</dbReference>
<evidence type="ECO:0000256" key="2">
    <source>
        <dbReference type="ARBA" id="ARBA00022448"/>
    </source>
</evidence>
<keyword evidence="9 10" id="KW-0998">Cell outer membrane</keyword>
<comment type="subcellular location">
    <subcellularLocation>
        <location evidence="1 10">Cell outer membrane</location>
        <topology evidence="1 10">Multi-pass membrane protein</topology>
    </subcellularLocation>
</comment>
<dbReference type="Pfam" id="PF00593">
    <property type="entry name" value="TonB_dep_Rec_b-barrel"/>
    <property type="match status" value="1"/>
</dbReference>
<evidence type="ECO:0000313" key="15">
    <source>
        <dbReference type="EMBL" id="MFD2514548.1"/>
    </source>
</evidence>
<evidence type="ECO:0000256" key="4">
    <source>
        <dbReference type="ARBA" id="ARBA00022692"/>
    </source>
</evidence>
<dbReference type="InterPro" id="IPR039426">
    <property type="entry name" value="TonB-dep_rcpt-like"/>
</dbReference>
<feature type="domain" description="TonB-dependent receptor-like beta-barrel" evidence="13">
    <location>
        <begin position="354"/>
        <end position="811"/>
    </location>
</feature>
<evidence type="ECO:0000313" key="16">
    <source>
        <dbReference type="Proteomes" id="UP001597544"/>
    </source>
</evidence>
<comment type="similarity">
    <text evidence="10 11">Belongs to the TonB-dependent receptor family.</text>
</comment>